<feature type="chain" id="PRO_5041899360" evidence="3">
    <location>
        <begin position="21"/>
        <end position="184"/>
    </location>
</feature>
<keyword evidence="5" id="KW-1185">Reference proteome</keyword>
<evidence type="ECO:0000256" key="2">
    <source>
        <dbReference type="SAM" id="Phobius"/>
    </source>
</evidence>
<dbReference type="Proteomes" id="UP001221142">
    <property type="component" value="Unassembled WGS sequence"/>
</dbReference>
<gene>
    <name evidence="4" type="ORF">FB45DRAFT_908659</name>
</gene>
<name>A0AAD7BYD5_9AGAR</name>
<evidence type="ECO:0000313" key="4">
    <source>
        <dbReference type="EMBL" id="KAJ7634364.1"/>
    </source>
</evidence>
<keyword evidence="2" id="KW-1133">Transmembrane helix</keyword>
<feature type="region of interest" description="Disordered" evidence="1">
    <location>
        <begin position="83"/>
        <end position="184"/>
    </location>
</feature>
<feature type="transmembrane region" description="Helical" evidence="2">
    <location>
        <begin position="36"/>
        <end position="54"/>
    </location>
</feature>
<evidence type="ECO:0000256" key="1">
    <source>
        <dbReference type="SAM" id="MobiDB-lite"/>
    </source>
</evidence>
<sequence length="184" mass="19294">MSWSLALAVLLSVNARLVAAQNDPNGDRRHVTPSAAAIGFVVAAVVLFLFCCCVQRRRVHLLKATRLPPLPLTDATFPHGLQYVGTRPSAQTTPTPPTTTPFSYRGYQTEYPPASAADFAPPPYVKEGGAGPYSPPPGPPPPPIDAVPGPAPGYYAPPPGPPPRAHISSNSADFNGGFRPPPVS</sequence>
<accession>A0AAD7BYD5</accession>
<protein>
    <submittedName>
        <fullName evidence="4">Uncharacterized protein</fullName>
    </submittedName>
</protein>
<organism evidence="4 5">
    <name type="scientific">Roridomyces roridus</name>
    <dbReference type="NCBI Taxonomy" id="1738132"/>
    <lineage>
        <taxon>Eukaryota</taxon>
        <taxon>Fungi</taxon>
        <taxon>Dikarya</taxon>
        <taxon>Basidiomycota</taxon>
        <taxon>Agaricomycotina</taxon>
        <taxon>Agaricomycetes</taxon>
        <taxon>Agaricomycetidae</taxon>
        <taxon>Agaricales</taxon>
        <taxon>Marasmiineae</taxon>
        <taxon>Mycenaceae</taxon>
        <taxon>Roridomyces</taxon>
    </lineage>
</organism>
<evidence type="ECO:0000313" key="5">
    <source>
        <dbReference type="Proteomes" id="UP001221142"/>
    </source>
</evidence>
<reference evidence="4" key="1">
    <citation type="submission" date="2023-03" db="EMBL/GenBank/DDBJ databases">
        <title>Massive genome expansion in bonnet fungi (Mycena s.s.) driven by repeated elements and novel gene families across ecological guilds.</title>
        <authorList>
            <consortium name="Lawrence Berkeley National Laboratory"/>
            <person name="Harder C.B."/>
            <person name="Miyauchi S."/>
            <person name="Viragh M."/>
            <person name="Kuo A."/>
            <person name="Thoen E."/>
            <person name="Andreopoulos B."/>
            <person name="Lu D."/>
            <person name="Skrede I."/>
            <person name="Drula E."/>
            <person name="Henrissat B."/>
            <person name="Morin E."/>
            <person name="Kohler A."/>
            <person name="Barry K."/>
            <person name="LaButti K."/>
            <person name="Morin E."/>
            <person name="Salamov A."/>
            <person name="Lipzen A."/>
            <person name="Mereny Z."/>
            <person name="Hegedus B."/>
            <person name="Baldrian P."/>
            <person name="Stursova M."/>
            <person name="Weitz H."/>
            <person name="Taylor A."/>
            <person name="Grigoriev I.V."/>
            <person name="Nagy L.G."/>
            <person name="Martin F."/>
            <person name="Kauserud H."/>
        </authorList>
    </citation>
    <scope>NUCLEOTIDE SEQUENCE</scope>
    <source>
        <strain evidence="4">9284</strain>
    </source>
</reference>
<keyword evidence="3" id="KW-0732">Signal</keyword>
<dbReference type="EMBL" id="JARKIF010000007">
    <property type="protein sequence ID" value="KAJ7634364.1"/>
    <property type="molecule type" value="Genomic_DNA"/>
</dbReference>
<dbReference type="AlphaFoldDB" id="A0AAD7BYD5"/>
<evidence type="ECO:0000256" key="3">
    <source>
        <dbReference type="SAM" id="SignalP"/>
    </source>
</evidence>
<keyword evidence="2" id="KW-0472">Membrane</keyword>
<proteinExistence type="predicted"/>
<feature type="compositionally biased region" description="Pro residues" evidence="1">
    <location>
        <begin position="133"/>
        <end position="164"/>
    </location>
</feature>
<comment type="caution">
    <text evidence="4">The sequence shown here is derived from an EMBL/GenBank/DDBJ whole genome shotgun (WGS) entry which is preliminary data.</text>
</comment>
<feature type="signal peptide" evidence="3">
    <location>
        <begin position="1"/>
        <end position="20"/>
    </location>
</feature>
<keyword evidence="2" id="KW-0812">Transmembrane</keyword>